<dbReference type="EnsemblPlants" id="ORUFI04G11740.1">
    <property type="protein sequence ID" value="ORUFI04G11740.1"/>
    <property type="gene ID" value="ORUFI04G11740"/>
</dbReference>
<accession>A0A0E0P8B9</accession>
<organism evidence="1 2">
    <name type="scientific">Oryza rufipogon</name>
    <name type="common">Brownbeard rice</name>
    <name type="synonym">Asian wild rice</name>
    <dbReference type="NCBI Taxonomy" id="4529"/>
    <lineage>
        <taxon>Eukaryota</taxon>
        <taxon>Viridiplantae</taxon>
        <taxon>Streptophyta</taxon>
        <taxon>Embryophyta</taxon>
        <taxon>Tracheophyta</taxon>
        <taxon>Spermatophyta</taxon>
        <taxon>Magnoliopsida</taxon>
        <taxon>Liliopsida</taxon>
        <taxon>Poales</taxon>
        <taxon>Poaceae</taxon>
        <taxon>BOP clade</taxon>
        <taxon>Oryzoideae</taxon>
        <taxon>Oryzeae</taxon>
        <taxon>Oryzinae</taxon>
        <taxon>Oryza</taxon>
    </lineage>
</organism>
<evidence type="ECO:0000313" key="1">
    <source>
        <dbReference type="EnsemblPlants" id="ORUFI04G11740.1"/>
    </source>
</evidence>
<protein>
    <submittedName>
        <fullName evidence="1">Uncharacterized protein</fullName>
    </submittedName>
</protein>
<reference evidence="2" key="1">
    <citation type="submission" date="2013-06" db="EMBL/GenBank/DDBJ databases">
        <authorList>
            <person name="Zhao Q."/>
        </authorList>
    </citation>
    <scope>NUCLEOTIDE SEQUENCE</scope>
    <source>
        <strain evidence="2">cv. W1943</strain>
    </source>
</reference>
<reference evidence="1" key="2">
    <citation type="submission" date="2015-06" db="UniProtKB">
        <authorList>
            <consortium name="EnsemblPlants"/>
        </authorList>
    </citation>
    <scope>IDENTIFICATION</scope>
</reference>
<name>A0A0E0P8B9_ORYRU</name>
<keyword evidence="2" id="KW-1185">Reference proteome</keyword>
<evidence type="ECO:0000313" key="2">
    <source>
        <dbReference type="Proteomes" id="UP000008022"/>
    </source>
</evidence>
<dbReference type="Proteomes" id="UP000008022">
    <property type="component" value="Unassembled WGS sequence"/>
</dbReference>
<proteinExistence type="predicted"/>
<sequence length="80" mass="8352">MQATIGRDGESAMLVSASVGGGWREGRGGVAGGEEASRWRGVGGVRVQRRWREGAALAELGECEREEGRDGVLGVIGLRA</sequence>
<dbReference type="AlphaFoldDB" id="A0A0E0P8B9"/>
<dbReference type="Gramene" id="ORUFI04G11740.1">
    <property type="protein sequence ID" value="ORUFI04G11740.1"/>
    <property type="gene ID" value="ORUFI04G11740"/>
</dbReference>
<dbReference type="HOGENOM" id="CLU_2594015_0_0_1"/>